<dbReference type="InterPro" id="IPR023631">
    <property type="entry name" value="Amidase_dom"/>
</dbReference>
<dbReference type="InterPro" id="IPR000120">
    <property type="entry name" value="Amidase"/>
</dbReference>
<dbReference type="Proteomes" id="UP000677812">
    <property type="component" value="Unassembled WGS sequence"/>
</dbReference>
<dbReference type="Pfam" id="PF01425">
    <property type="entry name" value="Amidase"/>
    <property type="match status" value="1"/>
</dbReference>
<reference evidence="3 4" key="1">
    <citation type="submission" date="2021-04" db="EMBL/GenBank/DDBJ databases">
        <title>The complete genome sequence of Neokomagataea sp. TBRC 2177.</title>
        <authorList>
            <person name="Charoenyingcharoen P."/>
            <person name="Yukphan P."/>
        </authorList>
    </citation>
    <scope>NUCLEOTIDE SEQUENCE [LARGE SCALE GENOMIC DNA]</scope>
    <source>
        <strain evidence="3 4">TBRC 2177</strain>
    </source>
</reference>
<feature type="non-terminal residue" evidence="3">
    <location>
        <position position="1"/>
    </location>
</feature>
<protein>
    <submittedName>
        <fullName evidence="3">Amidase</fullName>
    </submittedName>
</protein>
<accession>A0ABS5EA41</accession>
<dbReference type="SUPFAM" id="SSF75304">
    <property type="entry name" value="Amidase signature (AS) enzymes"/>
    <property type="match status" value="1"/>
</dbReference>
<dbReference type="PANTHER" id="PTHR11895:SF7">
    <property type="entry name" value="GLUTAMYL-TRNA(GLN) AMIDOTRANSFERASE SUBUNIT A, MITOCHONDRIAL"/>
    <property type="match status" value="1"/>
</dbReference>
<evidence type="ECO:0000256" key="1">
    <source>
        <dbReference type="ARBA" id="ARBA00009199"/>
    </source>
</evidence>
<dbReference type="EMBL" id="JAGRQH010000061">
    <property type="protein sequence ID" value="MBR0560777.1"/>
    <property type="molecule type" value="Genomic_DNA"/>
</dbReference>
<evidence type="ECO:0000313" key="3">
    <source>
        <dbReference type="EMBL" id="MBR0560777.1"/>
    </source>
</evidence>
<dbReference type="RefSeq" id="WP_249110574.1">
    <property type="nucleotide sequence ID" value="NZ_JAGRQH010000061.1"/>
</dbReference>
<comment type="similarity">
    <text evidence="1">Belongs to the amidase family.</text>
</comment>
<feature type="domain" description="Amidase" evidence="2">
    <location>
        <begin position="8"/>
        <end position="78"/>
    </location>
</feature>
<proteinExistence type="inferred from homology"/>
<dbReference type="InterPro" id="IPR036928">
    <property type="entry name" value="AS_sf"/>
</dbReference>
<keyword evidence="4" id="KW-1185">Reference proteome</keyword>
<evidence type="ECO:0000313" key="4">
    <source>
        <dbReference type="Proteomes" id="UP000677812"/>
    </source>
</evidence>
<comment type="caution">
    <text evidence="3">The sequence shown here is derived from an EMBL/GenBank/DDBJ whole genome shotgun (WGS) entry which is preliminary data.</text>
</comment>
<gene>
    <name evidence="3" type="ORF">KB213_12080</name>
</gene>
<feature type="non-terminal residue" evidence="3">
    <location>
        <position position="87"/>
    </location>
</feature>
<dbReference type="PANTHER" id="PTHR11895">
    <property type="entry name" value="TRANSAMIDASE"/>
    <property type="match status" value="1"/>
</dbReference>
<dbReference type="Gene3D" id="3.90.1300.10">
    <property type="entry name" value="Amidase signature (AS) domain"/>
    <property type="match status" value="1"/>
</dbReference>
<organism evidence="3 4">
    <name type="scientific">Neokomagataea anthophila</name>
    <dbReference type="NCBI Taxonomy" id="2826925"/>
    <lineage>
        <taxon>Bacteria</taxon>
        <taxon>Pseudomonadati</taxon>
        <taxon>Pseudomonadota</taxon>
        <taxon>Alphaproteobacteria</taxon>
        <taxon>Acetobacterales</taxon>
        <taxon>Acetobacteraceae</taxon>
        <taxon>Neokomagataea</taxon>
    </lineage>
</organism>
<evidence type="ECO:0000259" key="2">
    <source>
        <dbReference type="Pfam" id="PF01425"/>
    </source>
</evidence>
<sequence length="87" mass="9271">SRRLSPVEVTEHLLARQERFEGAVNAFTLVDREGALTSARASEARYRSDAPLGPIDGVPATVKDNIALQGLPNRKGSAVTPAGPETF</sequence>
<name>A0ABS5EA41_9PROT</name>